<dbReference type="PROSITE" id="PS51257">
    <property type="entry name" value="PROKAR_LIPOPROTEIN"/>
    <property type="match status" value="1"/>
</dbReference>
<dbReference type="EMBL" id="FNBL01000024">
    <property type="protein sequence ID" value="SDG49220.1"/>
    <property type="molecule type" value="Genomic_DNA"/>
</dbReference>
<sequence>MKPTAILIMLTALGVAGCAEYRPSEANCFDTVTRSSHSMAFLPTSEPQSQARISTKSAPCTFTAIGGPEGLSDG</sequence>
<evidence type="ECO:0000313" key="1">
    <source>
        <dbReference type="EMBL" id="SDG49220.1"/>
    </source>
</evidence>
<protein>
    <recommendedName>
        <fullName evidence="3">Lipoprotein</fullName>
    </recommendedName>
</protein>
<dbReference type="OrthoDB" id="7870099at2"/>
<dbReference type="RefSeq" id="WP_074647469.1">
    <property type="nucleotide sequence ID" value="NZ_FNBL01000024.1"/>
</dbReference>
<organism evidence="1 2">
    <name type="scientific">Celeribacter baekdonensis</name>
    <dbReference type="NCBI Taxonomy" id="875171"/>
    <lineage>
        <taxon>Bacteria</taxon>
        <taxon>Pseudomonadati</taxon>
        <taxon>Pseudomonadota</taxon>
        <taxon>Alphaproteobacteria</taxon>
        <taxon>Rhodobacterales</taxon>
        <taxon>Roseobacteraceae</taxon>
        <taxon>Celeribacter</taxon>
    </lineage>
</organism>
<dbReference type="Proteomes" id="UP000182284">
    <property type="component" value="Unassembled WGS sequence"/>
</dbReference>
<reference evidence="1 2" key="1">
    <citation type="submission" date="2016-10" db="EMBL/GenBank/DDBJ databases">
        <authorList>
            <person name="de Groot N.N."/>
        </authorList>
    </citation>
    <scope>NUCLEOTIDE SEQUENCE [LARGE SCALE GENOMIC DNA]</scope>
    <source>
        <strain evidence="1 2">DSM 27375</strain>
    </source>
</reference>
<gene>
    <name evidence="1" type="ORF">SAMN04488117_12412</name>
</gene>
<dbReference type="AlphaFoldDB" id="A0A1G7UR92"/>
<proteinExistence type="predicted"/>
<evidence type="ECO:0008006" key="3">
    <source>
        <dbReference type="Google" id="ProtNLM"/>
    </source>
</evidence>
<name>A0A1G7UR92_9RHOB</name>
<accession>A0A1G7UR92</accession>
<evidence type="ECO:0000313" key="2">
    <source>
        <dbReference type="Proteomes" id="UP000182284"/>
    </source>
</evidence>